<name>A0A1G9QHC9_9BURK</name>
<dbReference type="EMBL" id="FNHP01000002">
    <property type="protein sequence ID" value="SDM10310.1"/>
    <property type="molecule type" value="Genomic_DNA"/>
</dbReference>
<evidence type="ECO:0000313" key="2">
    <source>
        <dbReference type="EMBL" id="SDM10310.1"/>
    </source>
</evidence>
<dbReference type="Pfam" id="PF03737">
    <property type="entry name" value="RraA-like"/>
    <property type="match status" value="1"/>
</dbReference>
<keyword evidence="2" id="KW-0808">Transferase</keyword>
<accession>A0A1G9QHC9</accession>
<gene>
    <name evidence="2" type="ORF">SAMN05428957_102316</name>
</gene>
<sequence>MSQVLPSTLTAQLTDILTSVDTPTICNALEIVTGSRSAEGFTRGTFVSAHPRMRPILGFARTATLRTAVPYTDPAAVLKERRLRWYEHISGSAQLPTISVMQDIDDEPGLGAFWGEVHSNVLKGLGVRGVLTNGAMRDFGMLAEDFQILAGCISPSHGFAQIVDIAVPVQVHGLSIHDGDLLHADAHGAVRIEQDMLQALPRAIEVITARERPLIEASRRPGFGVADLRAAMREAEDIH</sequence>
<keyword evidence="2" id="KW-0489">Methyltransferase</keyword>
<reference evidence="3" key="1">
    <citation type="submission" date="2016-10" db="EMBL/GenBank/DDBJ databases">
        <authorList>
            <person name="Varghese N."/>
            <person name="Submissions S."/>
        </authorList>
    </citation>
    <scope>NUCLEOTIDE SEQUENCE [LARGE SCALE GENOMIC DNA]</scope>
    <source>
        <strain evidence="3">EPL6</strain>
    </source>
</reference>
<dbReference type="SUPFAM" id="SSF89562">
    <property type="entry name" value="RraA-like"/>
    <property type="match status" value="1"/>
</dbReference>
<evidence type="ECO:0000256" key="1">
    <source>
        <dbReference type="PIRSR" id="PIRSR605493-1"/>
    </source>
</evidence>
<dbReference type="AlphaFoldDB" id="A0A1G9QHC9"/>
<keyword evidence="1" id="KW-0460">Magnesium</keyword>
<feature type="binding site" evidence="1">
    <location>
        <position position="137"/>
    </location>
    <ligand>
        <name>substrate</name>
    </ligand>
</feature>
<proteinExistence type="predicted"/>
<dbReference type="InterPro" id="IPR005493">
    <property type="entry name" value="RraA/RraA-like"/>
</dbReference>
<protein>
    <submittedName>
        <fullName evidence="2">Demethylmenaquinone methyltransferase</fullName>
    </submittedName>
</protein>
<dbReference type="GO" id="GO:0032259">
    <property type="term" value="P:methylation"/>
    <property type="evidence" value="ECO:0007669"/>
    <property type="project" value="UniProtKB-KW"/>
</dbReference>
<feature type="binding site" evidence="1">
    <location>
        <position position="138"/>
    </location>
    <ligand>
        <name>Mg(2+)</name>
        <dbReference type="ChEBI" id="CHEBI:18420"/>
    </ligand>
</feature>
<comment type="cofactor">
    <cofactor evidence="1">
        <name>Mg(2+)</name>
        <dbReference type="ChEBI" id="CHEBI:18420"/>
    </cofactor>
</comment>
<evidence type="ECO:0000313" key="3">
    <source>
        <dbReference type="Proteomes" id="UP000198552"/>
    </source>
</evidence>
<dbReference type="InterPro" id="IPR036704">
    <property type="entry name" value="RraA/RraA-like_sf"/>
</dbReference>
<keyword evidence="1" id="KW-0479">Metal-binding</keyword>
<dbReference type="STRING" id="1527607.SAMN05428957_102316"/>
<keyword evidence="3" id="KW-1185">Reference proteome</keyword>
<dbReference type="GO" id="GO:0046872">
    <property type="term" value="F:metal ion binding"/>
    <property type="evidence" value="ECO:0007669"/>
    <property type="project" value="UniProtKB-KW"/>
</dbReference>
<dbReference type="Gene3D" id="3.50.30.40">
    <property type="entry name" value="Ribonuclease E inhibitor RraA/RraA-like"/>
    <property type="match status" value="1"/>
</dbReference>
<dbReference type="GO" id="GO:0008168">
    <property type="term" value="F:methyltransferase activity"/>
    <property type="evidence" value="ECO:0007669"/>
    <property type="project" value="UniProtKB-KW"/>
</dbReference>
<dbReference type="RefSeq" id="WP_091567062.1">
    <property type="nucleotide sequence ID" value="NZ_FNHP01000002.1"/>
</dbReference>
<dbReference type="Proteomes" id="UP000198552">
    <property type="component" value="Unassembled WGS sequence"/>
</dbReference>
<dbReference type="OrthoDB" id="8912551at2"/>
<organism evidence="2 3">
    <name type="scientific">Oryzisolibacter propanilivorax</name>
    <dbReference type="NCBI Taxonomy" id="1527607"/>
    <lineage>
        <taxon>Bacteria</taxon>
        <taxon>Pseudomonadati</taxon>
        <taxon>Pseudomonadota</taxon>
        <taxon>Betaproteobacteria</taxon>
        <taxon>Burkholderiales</taxon>
        <taxon>Comamonadaceae</taxon>
        <taxon>Oryzisolibacter</taxon>
    </lineage>
</organism>